<accession>A0ABW2L462</accession>
<proteinExistence type="predicted"/>
<keyword evidence="2" id="KW-1185">Reference proteome</keyword>
<dbReference type="EMBL" id="JBHTBS010000002">
    <property type="protein sequence ID" value="MFC7336473.1"/>
    <property type="molecule type" value="Genomic_DNA"/>
</dbReference>
<organism evidence="1 2">
    <name type="scientific">Haloferula chungangensis</name>
    <dbReference type="NCBI Taxonomy" id="1048331"/>
    <lineage>
        <taxon>Bacteria</taxon>
        <taxon>Pseudomonadati</taxon>
        <taxon>Verrucomicrobiota</taxon>
        <taxon>Verrucomicrobiia</taxon>
        <taxon>Verrucomicrobiales</taxon>
        <taxon>Verrucomicrobiaceae</taxon>
        <taxon>Haloferula</taxon>
    </lineage>
</organism>
<comment type="caution">
    <text evidence="1">The sequence shown here is derived from an EMBL/GenBank/DDBJ whole genome shotgun (WGS) entry which is preliminary data.</text>
</comment>
<sequence>MATLLTFTQLVPLQEAAALAPQDSTHLASTIEKLPDEIAWHNVKVANQRVYYTTTYYGGADGTGKIRARNFVGDLVFDLADPKARPDMGYGVSSDGRLYHFISTPQQYTLRVAIVAPDGTRLGDFGPTGQTAGTFDTGNGTPPEITVSPATGRIYVSDENAGSGFDPAKKGSIRVFDRDGNFLHEFQTTGILASTLEGSISHLLVRGDAQGKDELFVVDTYSGGNANFKVFGGDGQFRRLVTGGIFGPAGGSGPLNKAFLWGDRLVIPVNAGYNNNKIHIAPATVTDGSEVLTSISISTSVYVVGMHDSGGWIGVGGAGASGNGNDYVRVYSYPNFSNFDAVTRNAVPNPWVLRVTQRPGSGIVDLDYQVDDLNDSKVTTALIGFADGVASLNNVLPLKTVIEGTAGRIGANQPSGVVQRVTWNAGADWNVDFGTLRVMALARDSRSHWFDVHLVEIPADGQRPAVTISRNPLRESDFLAQFLWLVATKDASVELIDGVLFGTSGAYDGVILANGSTATAVGREFLLKRDGLRVATAAEITRAREGATPGFEVKLTPPVQMQRTHPEGSFPDKINEFGVESGSIGTAWYVVRESAN</sequence>
<evidence type="ECO:0000313" key="1">
    <source>
        <dbReference type="EMBL" id="MFC7336473.1"/>
    </source>
</evidence>
<dbReference type="Gene3D" id="2.120.10.30">
    <property type="entry name" value="TolB, C-terminal domain"/>
    <property type="match status" value="1"/>
</dbReference>
<dbReference type="Proteomes" id="UP001596472">
    <property type="component" value="Unassembled WGS sequence"/>
</dbReference>
<protein>
    <submittedName>
        <fullName evidence="1">Uncharacterized protein</fullName>
    </submittedName>
</protein>
<dbReference type="InterPro" id="IPR011042">
    <property type="entry name" value="6-blade_b-propeller_TolB-like"/>
</dbReference>
<reference evidence="2" key="1">
    <citation type="journal article" date="2019" name="Int. J. Syst. Evol. Microbiol.">
        <title>The Global Catalogue of Microorganisms (GCM) 10K type strain sequencing project: providing services to taxonomists for standard genome sequencing and annotation.</title>
        <authorList>
            <consortium name="The Broad Institute Genomics Platform"/>
            <consortium name="The Broad Institute Genome Sequencing Center for Infectious Disease"/>
            <person name="Wu L."/>
            <person name="Ma J."/>
        </authorList>
    </citation>
    <scope>NUCLEOTIDE SEQUENCE [LARGE SCALE GENOMIC DNA]</scope>
    <source>
        <strain evidence="2">CGMCC 4.1467</strain>
    </source>
</reference>
<gene>
    <name evidence="1" type="ORF">ACFQY0_04725</name>
</gene>
<evidence type="ECO:0000313" key="2">
    <source>
        <dbReference type="Proteomes" id="UP001596472"/>
    </source>
</evidence>
<dbReference type="SUPFAM" id="SSF50956">
    <property type="entry name" value="Thermostable phytase (3-phytase)"/>
    <property type="match status" value="1"/>
</dbReference>
<dbReference type="RefSeq" id="WP_379709712.1">
    <property type="nucleotide sequence ID" value="NZ_JBHTBS010000002.1"/>
</dbReference>
<name>A0ABW2L462_9BACT</name>